<keyword evidence="2" id="KW-0732">Signal</keyword>
<keyword evidence="1" id="KW-0812">Transmembrane</keyword>
<comment type="subcellular location">
    <subcellularLocation>
        <location evidence="5">Endomembrane system</location>
        <topology evidence="5">Single-pass type I membrane protein</topology>
    </subcellularLocation>
</comment>
<organism evidence="6 7">
    <name type="scientific">Gossypium stocksii</name>
    <dbReference type="NCBI Taxonomy" id="47602"/>
    <lineage>
        <taxon>Eukaryota</taxon>
        <taxon>Viridiplantae</taxon>
        <taxon>Streptophyta</taxon>
        <taxon>Embryophyta</taxon>
        <taxon>Tracheophyta</taxon>
        <taxon>Spermatophyta</taxon>
        <taxon>Magnoliopsida</taxon>
        <taxon>eudicotyledons</taxon>
        <taxon>Gunneridae</taxon>
        <taxon>Pentapetalae</taxon>
        <taxon>rosids</taxon>
        <taxon>malvids</taxon>
        <taxon>Malvales</taxon>
        <taxon>Malvaceae</taxon>
        <taxon>Malvoideae</taxon>
        <taxon>Gossypium</taxon>
    </lineage>
</organism>
<sequence>MASSVIDALSRFDHKIFVKLIGYCEENEPFQQDDVKEMEHLDWTARVGEIASLEGISKLKSSGDGESQNSELPPIVDPEVNVHSYGILLIEIISGKLPYSAEHGAIEKWVCLGCLVNL</sequence>
<comment type="caution">
    <text evidence="6">The sequence shown here is derived from an EMBL/GenBank/DDBJ whole genome shotgun (WGS) entry which is preliminary data.</text>
</comment>
<reference evidence="6 7" key="1">
    <citation type="journal article" date="2021" name="Plant Biotechnol. J.">
        <title>Multi-omics assisted identification of the key and species-specific regulatory components of drought-tolerant mechanisms in Gossypium stocksii.</title>
        <authorList>
            <person name="Yu D."/>
            <person name="Ke L."/>
            <person name="Zhang D."/>
            <person name="Wu Y."/>
            <person name="Sun Y."/>
            <person name="Mei J."/>
            <person name="Sun J."/>
            <person name="Sun Y."/>
        </authorList>
    </citation>
    <scope>NUCLEOTIDE SEQUENCE [LARGE SCALE GENOMIC DNA]</scope>
    <source>
        <strain evidence="7">cv. E1</strain>
        <tissue evidence="6">Leaf</tissue>
    </source>
</reference>
<evidence type="ECO:0008006" key="8">
    <source>
        <dbReference type="Google" id="ProtNLM"/>
    </source>
</evidence>
<evidence type="ECO:0000256" key="2">
    <source>
        <dbReference type="ARBA" id="ARBA00022729"/>
    </source>
</evidence>
<dbReference type="Proteomes" id="UP000828251">
    <property type="component" value="Unassembled WGS sequence"/>
</dbReference>
<keyword evidence="4" id="KW-0472">Membrane</keyword>
<evidence type="ECO:0000256" key="4">
    <source>
        <dbReference type="ARBA" id="ARBA00023136"/>
    </source>
</evidence>
<dbReference type="OrthoDB" id="291737at2759"/>
<evidence type="ECO:0000256" key="1">
    <source>
        <dbReference type="ARBA" id="ARBA00022692"/>
    </source>
</evidence>
<evidence type="ECO:0000313" key="6">
    <source>
        <dbReference type="EMBL" id="KAH1066157.1"/>
    </source>
</evidence>
<gene>
    <name evidence="6" type="ORF">J1N35_031144</name>
</gene>
<dbReference type="PANTHER" id="PTHR46084">
    <property type="entry name" value="PROTEIN MALE DISCOVERER 2"/>
    <property type="match status" value="1"/>
</dbReference>
<evidence type="ECO:0000313" key="7">
    <source>
        <dbReference type="Proteomes" id="UP000828251"/>
    </source>
</evidence>
<evidence type="ECO:0000256" key="5">
    <source>
        <dbReference type="ARBA" id="ARBA00046288"/>
    </source>
</evidence>
<dbReference type="AlphaFoldDB" id="A0A9D3ZUT0"/>
<evidence type="ECO:0000256" key="3">
    <source>
        <dbReference type="ARBA" id="ARBA00022989"/>
    </source>
</evidence>
<name>A0A9D3ZUT0_9ROSI</name>
<keyword evidence="7" id="KW-1185">Reference proteome</keyword>
<dbReference type="EMBL" id="JAIQCV010000009">
    <property type="protein sequence ID" value="KAH1066157.1"/>
    <property type="molecule type" value="Genomic_DNA"/>
</dbReference>
<proteinExistence type="predicted"/>
<keyword evidence="3" id="KW-1133">Transmembrane helix</keyword>
<dbReference type="PANTHER" id="PTHR46084:SF1">
    <property type="entry name" value="PROTEIN MALE DISCOVERER 2"/>
    <property type="match status" value="1"/>
</dbReference>
<accession>A0A9D3ZUT0</accession>
<protein>
    <recommendedName>
        <fullName evidence="8">Serine-threonine/tyrosine-protein kinase catalytic domain-containing protein</fullName>
    </recommendedName>
</protein>
<dbReference type="GO" id="GO:0012505">
    <property type="term" value="C:endomembrane system"/>
    <property type="evidence" value="ECO:0007669"/>
    <property type="project" value="UniProtKB-SubCell"/>
</dbReference>